<dbReference type="RefSeq" id="WP_092642328.1">
    <property type="nucleotide sequence ID" value="NZ_FNID01000034.1"/>
</dbReference>
<protein>
    <recommendedName>
        <fullName evidence="3">Phage baseplate assembly protein V</fullName>
    </recommendedName>
</protein>
<proteinExistence type="predicted"/>
<accession>A0A1H0EKY4</accession>
<evidence type="ECO:0000313" key="1">
    <source>
        <dbReference type="EMBL" id="SDN83032.1"/>
    </source>
</evidence>
<dbReference type="EMBL" id="FNID01000034">
    <property type="protein sequence ID" value="SDN83032.1"/>
    <property type="molecule type" value="Genomic_DNA"/>
</dbReference>
<reference evidence="1 2" key="1">
    <citation type="submission" date="2016-10" db="EMBL/GenBank/DDBJ databases">
        <authorList>
            <person name="de Groot N.N."/>
        </authorList>
    </citation>
    <scope>NUCLEOTIDE SEQUENCE [LARGE SCALE GENOMIC DNA]</scope>
    <source>
        <strain evidence="1 2">CGMCC 1.5012</strain>
    </source>
</reference>
<evidence type="ECO:0000313" key="2">
    <source>
        <dbReference type="Proteomes" id="UP000199182"/>
    </source>
</evidence>
<evidence type="ECO:0008006" key="3">
    <source>
        <dbReference type="Google" id="ProtNLM"/>
    </source>
</evidence>
<dbReference type="STRING" id="258515.SAMN05192585_13419"/>
<name>A0A1H0EKY4_9FIRM</name>
<dbReference type="AlphaFoldDB" id="A0A1H0EKY4"/>
<organism evidence="1 2">
    <name type="scientific">Acetanaerobacterium elongatum</name>
    <dbReference type="NCBI Taxonomy" id="258515"/>
    <lineage>
        <taxon>Bacteria</taxon>
        <taxon>Bacillati</taxon>
        <taxon>Bacillota</taxon>
        <taxon>Clostridia</taxon>
        <taxon>Eubacteriales</taxon>
        <taxon>Oscillospiraceae</taxon>
        <taxon>Acetanaerobacterium</taxon>
    </lineage>
</organism>
<sequence>MILFERNDQPRPQLAEVTGVREGLLCTMGQDSTEGMPLFAPAGVAWLPAEGEQVLLLPFEGAYLCAGALCKPQGLAPGELTLKSAGGASIRLKNNGEVVINTLRITLDGQLINGKESD</sequence>
<gene>
    <name evidence="1" type="ORF">SAMN05192585_13419</name>
</gene>
<dbReference type="Proteomes" id="UP000199182">
    <property type="component" value="Unassembled WGS sequence"/>
</dbReference>
<dbReference type="OrthoDB" id="1863725at2"/>
<keyword evidence="2" id="KW-1185">Reference proteome</keyword>